<feature type="region of interest" description="Disordered" evidence="1">
    <location>
        <begin position="1"/>
        <end position="75"/>
    </location>
</feature>
<dbReference type="EMBL" id="SWLB01000007">
    <property type="protein sequence ID" value="KAF3336419.1"/>
    <property type="molecule type" value="Genomic_DNA"/>
</dbReference>
<comment type="caution">
    <text evidence="2">The sequence shown here is derived from an EMBL/GenBank/DDBJ whole genome shotgun (WGS) entry which is preliminary data.</text>
</comment>
<proteinExistence type="predicted"/>
<dbReference type="AlphaFoldDB" id="A0A833VX99"/>
<keyword evidence="3" id="KW-1185">Reference proteome</keyword>
<protein>
    <submittedName>
        <fullName evidence="2">Cyclin-A3-1-like protein</fullName>
    </submittedName>
</protein>
<reference evidence="2" key="1">
    <citation type="submission" date="2020-01" db="EMBL/GenBank/DDBJ databases">
        <title>Genome sequence of Kobresia littledalei, the first chromosome-level genome in the family Cyperaceae.</title>
        <authorList>
            <person name="Qu G."/>
        </authorList>
    </citation>
    <scope>NUCLEOTIDE SEQUENCE</scope>
    <source>
        <strain evidence="2">C.B.Clarke</strain>
        <tissue evidence="2">Leaf</tissue>
    </source>
</reference>
<evidence type="ECO:0000313" key="3">
    <source>
        <dbReference type="Proteomes" id="UP000623129"/>
    </source>
</evidence>
<feature type="compositionally biased region" description="Polar residues" evidence="1">
    <location>
        <begin position="46"/>
        <end position="58"/>
    </location>
</feature>
<organism evidence="2 3">
    <name type="scientific">Carex littledalei</name>
    <dbReference type="NCBI Taxonomy" id="544730"/>
    <lineage>
        <taxon>Eukaryota</taxon>
        <taxon>Viridiplantae</taxon>
        <taxon>Streptophyta</taxon>
        <taxon>Embryophyta</taxon>
        <taxon>Tracheophyta</taxon>
        <taxon>Spermatophyta</taxon>
        <taxon>Magnoliopsida</taxon>
        <taxon>Liliopsida</taxon>
        <taxon>Poales</taxon>
        <taxon>Cyperaceae</taxon>
        <taxon>Cyperoideae</taxon>
        <taxon>Cariceae</taxon>
        <taxon>Carex</taxon>
        <taxon>Carex subgen. Euthyceras</taxon>
    </lineage>
</organism>
<evidence type="ECO:0000256" key="1">
    <source>
        <dbReference type="SAM" id="MobiDB-lite"/>
    </source>
</evidence>
<accession>A0A833VX99</accession>
<name>A0A833VX99_9POAL</name>
<sequence length="138" mass="15583">MRSCGGGRRREKKGDIPPRLTRTADTKASISHPPTKKKRVALSELPSLSNAVTSRSGAVQSKVKKSRSEKKEQDLKIEKCSCKEKKTCVSTTDTADAESEVEDPHMVAPYAEDIYQYLRLMEVEQKRRPLPNYMETIE</sequence>
<dbReference type="OrthoDB" id="5590282at2759"/>
<evidence type="ECO:0000313" key="2">
    <source>
        <dbReference type="EMBL" id="KAF3336419.1"/>
    </source>
</evidence>
<dbReference type="Proteomes" id="UP000623129">
    <property type="component" value="Unassembled WGS sequence"/>
</dbReference>
<gene>
    <name evidence="2" type="ORF">FCM35_KLT19005</name>
</gene>